<keyword evidence="2" id="KW-0646">Protease inhibitor</keyword>
<sequence length="411" mass="46308">MMFTHLLSFFLIGTCSIYAVIAYGNVNYFSEELVQPLDFHQALEKFNNDLYKNAASNGSIQNVLLSPLSINILLAILAVGAAGRTRSEIVTGINQPLQSGAQILNNYKLMVENLMNVTDVELQMSNAIFVDHSIRLKKSFQDELFNYFKAHEFSVNFKTPIPTVDKINGKISEQTNNKINNMLSTKDIDERSTKVVITNAIYFKGEWKYKFANVTNLVFHDYHGQTKIVPTMTKTGPYRVSFGDTAIKARMIELPYKGDELSMLIVIPYEMNGLDDVESSLERVNLRNHIKSLMPFEVKLNLPKFRVEATTDLYDALNKMGINEAFTDIANFSRITDGNLSVSKMMHKTLIEVNENGAEAAAASVAVLGFRSMKSDPPEFNANHPFHYKIIKSIDKNNHVVLFAGNVKHIQ</sequence>
<dbReference type="InterPro" id="IPR000215">
    <property type="entry name" value="Serpin_fam"/>
</dbReference>
<dbReference type="SMR" id="C8YIV6"/>
<evidence type="ECO:0000256" key="4">
    <source>
        <dbReference type="RuleBase" id="RU000411"/>
    </source>
</evidence>
<proteinExistence type="evidence at transcript level"/>
<evidence type="ECO:0000259" key="6">
    <source>
        <dbReference type="SMART" id="SM00093"/>
    </source>
</evidence>
<keyword evidence="5" id="KW-0732">Signal</keyword>
<dbReference type="Pfam" id="PF00079">
    <property type="entry name" value="Serpin"/>
    <property type="match status" value="1"/>
</dbReference>
<dbReference type="PANTHER" id="PTHR11461:SF211">
    <property type="entry name" value="GH10112P-RELATED"/>
    <property type="match status" value="1"/>
</dbReference>
<feature type="chain" id="PRO_5002994492" evidence="5">
    <location>
        <begin position="20"/>
        <end position="411"/>
    </location>
</feature>
<evidence type="ECO:0000256" key="3">
    <source>
        <dbReference type="ARBA" id="ARBA00022900"/>
    </source>
</evidence>
<dbReference type="GO" id="GO:0005615">
    <property type="term" value="C:extracellular space"/>
    <property type="evidence" value="ECO:0007669"/>
    <property type="project" value="InterPro"/>
</dbReference>
<comment type="similarity">
    <text evidence="1 4">Belongs to the serpin family.</text>
</comment>
<protein>
    <submittedName>
        <fullName evidence="7">Venom serpin</fullName>
    </submittedName>
</protein>
<dbReference type="SUPFAM" id="SSF56574">
    <property type="entry name" value="Serpins"/>
    <property type="match status" value="1"/>
</dbReference>
<dbReference type="Gene3D" id="3.30.497.10">
    <property type="entry name" value="Antithrombin, subunit I, domain 2"/>
    <property type="match status" value="1"/>
</dbReference>
<evidence type="ECO:0000256" key="5">
    <source>
        <dbReference type="SAM" id="SignalP"/>
    </source>
</evidence>
<reference evidence="7" key="1">
    <citation type="journal article" date="2009" name="Dev. Comp. Immunol.">
        <title>A serpin from the parasitoid wasp Leptopilina boulardi targets the Drosophila phenoloxidase cascade.</title>
        <authorList>
            <person name="Colinet D."/>
            <person name="Dubuffet A."/>
            <person name="Cazes D."/>
            <person name="Moreau S."/>
            <person name="Drezen J.M."/>
            <person name="Poirie M."/>
        </authorList>
    </citation>
    <scope>NUCLEOTIDE SEQUENCE</scope>
    <source>
        <strain evidence="7">486</strain>
    </source>
</reference>
<dbReference type="InterPro" id="IPR042178">
    <property type="entry name" value="Serpin_sf_1"/>
</dbReference>
<name>C8YIV6_9HYME</name>
<feature type="signal peptide" evidence="5">
    <location>
        <begin position="1"/>
        <end position="19"/>
    </location>
</feature>
<dbReference type="AlphaFoldDB" id="C8YIV6"/>
<dbReference type="OrthoDB" id="7698358at2759"/>
<evidence type="ECO:0000256" key="1">
    <source>
        <dbReference type="ARBA" id="ARBA00009500"/>
    </source>
</evidence>
<dbReference type="InterPro" id="IPR042185">
    <property type="entry name" value="Serpin_sf_2"/>
</dbReference>
<dbReference type="InterPro" id="IPR023796">
    <property type="entry name" value="Serpin_dom"/>
</dbReference>
<keyword evidence="3" id="KW-0722">Serine protease inhibitor</keyword>
<dbReference type="MEROPS" id="I04.068"/>
<evidence type="ECO:0000313" key="7">
    <source>
        <dbReference type="EMBL" id="ACQ83466.1"/>
    </source>
</evidence>
<dbReference type="PANTHER" id="PTHR11461">
    <property type="entry name" value="SERINE PROTEASE INHIBITOR, SERPIN"/>
    <property type="match status" value="1"/>
</dbReference>
<dbReference type="SMART" id="SM00093">
    <property type="entry name" value="SERPIN"/>
    <property type="match status" value="1"/>
</dbReference>
<dbReference type="Gene3D" id="2.30.39.10">
    <property type="entry name" value="Alpha-1-antitrypsin, domain 1"/>
    <property type="match status" value="1"/>
</dbReference>
<dbReference type="GO" id="GO:0004867">
    <property type="term" value="F:serine-type endopeptidase inhibitor activity"/>
    <property type="evidence" value="ECO:0007669"/>
    <property type="project" value="UniProtKB-KW"/>
</dbReference>
<feature type="domain" description="Serpin" evidence="6">
    <location>
        <begin position="48"/>
        <end position="410"/>
    </location>
</feature>
<evidence type="ECO:0000256" key="2">
    <source>
        <dbReference type="ARBA" id="ARBA00022690"/>
    </source>
</evidence>
<dbReference type="EMBL" id="FJ416374">
    <property type="protein sequence ID" value="ACQ83466.1"/>
    <property type="molecule type" value="mRNA"/>
</dbReference>
<accession>C8YIV6</accession>
<dbReference type="CDD" id="cd19601">
    <property type="entry name" value="serpin42Da-like"/>
    <property type="match status" value="1"/>
</dbReference>
<organism evidence="7">
    <name type="scientific">Leptopilina boulardi</name>
    <dbReference type="NCBI Taxonomy" id="63433"/>
    <lineage>
        <taxon>Eukaryota</taxon>
        <taxon>Metazoa</taxon>
        <taxon>Ecdysozoa</taxon>
        <taxon>Arthropoda</taxon>
        <taxon>Hexapoda</taxon>
        <taxon>Insecta</taxon>
        <taxon>Pterygota</taxon>
        <taxon>Neoptera</taxon>
        <taxon>Endopterygota</taxon>
        <taxon>Hymenoptera</taxon>
        <taxon>Apocrita</taxon>
        <taxon>Proctotrupomorpha</taxon>
        <taxon>Cynipoidea</taxon>
        <taxon>Figitidae</taxon>
        <taxon>Eucoilinae</taxon>
        <taxon>Leptopilina</taxon>
    </lineage>
</organism>
<gene>
    <name evidence="7" type="primary">SPNy</name>
</gene>
<dbReference type="InterPro" id="IPR036186">
    <property type="entry name" value="Serpin_sf"/>
</dbReference>